<dbReference type="GO" id="GO:0003924">
    <property type="term" value="F:GTPase activity"/>
    <property type="evidence" value="ECO:0007669"/>
    <property type="project" value="InterPro"/>
</dbReference>
<dbReference type="SUPFAM" id="SSF48340">
    <property type="entry name" value="Interferon-induced guanylate-binding protein 1 (GBP1), C-terminal domain"/>
    <property type="match status" value="1"/>
</dbReference>
<keyword evidence="2" id="KW-1185">Reference proteome</keyword>
<evidence type="ECO:0000313" key="1">
    <source>
        <dbReference type="EMBL" id="PIK56027.1"/>
    </source>
</evidence>
<dbReference type="EMBL" id="MRZV01000190">
    <property type="protein sequence ID" value="PIK56027.1"/>
    <property type="molecule type" value="Genomic_DNA"/>
</dbReference>
<dbReference type="Proteomes" id="UP000230750">
    <property type="component" value="Unassembled WGS sequence"/>
</dbReference>
<dbReference type="InterPro" id="IPR036543">
    <property type="entry name" value="Guanylate-bd_C_sf"/>
</dbReference>
<accession>A0A2G8L6Y1</accession>
<name>A0A2G8L6Y1_STIJA</name>
<proteinExistence type="predicted"/>
<dbReference type="GO" id="GO:0005525">
    <property type="term" value="F:GTP binding"/>
    <property type="evidence" value="ECO:0007669"/>
    <property type="project" value="InterPro"/>
</dbReference>
<organism evidence="1 2">
    <name type="scientific">Stichopus japonicus</name>
    <name type="common">Sea cucumber</name>
    <dbReference type="NCBI Taxonomy" id="307972"/>
    <lineage>
        <taxon>Eukaryota</taxon>
        <taxon>Metazoa</taxon>
        <taxon>Echinodermata</taxon>
        <taxon>Eleutherozoa</taxon>
        <taxon>Echinozoa</taxon>
        <taxon>Holothuroidea</taxon>
        <taxon>Aspidochirotacea</taxon>
        <taxon>Aspidochirotida</taxon>
        <taxon>Stichopodidae</taxon>
        <taxon>Apostichopus</taxon>
    </lineage>
</organism>
<evidence type="ECO:0000313" key="2">
    <source>
        <dbReference type="Proteomes" id="UP000230750"/>
    </source>
</evidence>
<dbReference type="AlphaFoldDB" id="A0A2G8L6Y1"/>
<comment type="caution">
    <text evidence="1">The sequence shown here is derived from an EMBL/GenBank/DDBJ whole genome shotgun (WGS) entry which is preliminary data.</text>
</comment>
<sequence length="234" mass="27064">MWQYADILRMSLHEQLDIISKLKEIKQTSERVDAKAKGPTKLEVRRHCCREMENDVLRMQMAMSDNTLTMAIKMYHTKMKDIADQLPLEENDLTRQHDQAASLVRGLINDRLRGFDERALSGPKQIMEALTEYPEAQLTNANYNKSLKQCQDLTTEIIKQIRHSSDDLIPILNIERGGQLEKFDKLKEDGLKMYDAQAKGPGREAFRLICEEGIDGCLRPRKKYLLLSKVQLMN</sequence>
<gene>
    <name evidence="1" type="ORF">BSL78_07052</name>
</gene>
<protein>
    <submittedName>
        <fullName evidence="1">Uncharacterized protein</fullName>
    </submittedName>
</protein>
<reference evidence="1 2" key="1">
    <citation type="journal article" date="2017" name="PLoS Biol.">
        <title>The sea cucumber genome provides insights into morphological evolution and visceral regeneration.</title>
        <authorList>
            <person name="Zhang X."/>
            <person name="Sun L."/>
            <person name="Yuan J."/>
            <person name="Sun Y."/>
            <person name="Gao Y."/>
            <person name="Zhang L."/>
            <person name="Li S."/>
            <person name="Dai H."/>
            <person name="Hamel J.F."/>
            <person name="Liu C."/>
            <person name="Yu Y."/>
            <person name="Liu S."/>
            <person name="Lin W."/>
            <person name="Guo K."/>
            <person name="Jin S."/>
            <person name="Xu P."/>
            <person name="Storey K.B."/>
            <person name="Huan P."/>
            <person name="Zhang T."/>
            <person name="Zhou Y."/>
            <person name="Zhang J."/>
            <person name="Lin C."/>
            <person name="Li X."/>
            <person name="Xing L."/>
            <person name="Huo D."/>
            <person name="Sun M."/>
            <person name="Wang L."/>
            <person name="Mercier A."/>
            <person name="Li F."/>
            <person name="Yang H."/>
            <person name="Xiang J."/>
        </authorList>
    </citation>
    <scope>NUCLEOTIDE SEQUENCE [LARGE SCALE GENOMIC DNA]</scope>
    <source>
        <strain evidence="1">Shaxun</strain>
        <tissue evidence="1">Muscle</tissue>
    </source>
</reference>